<dbReference type="AlphaFoldDB" id="I4C2T3"/>
<feature type="compositionally biased region" description="Basic and acidic residues" evidence="1">
    <location>
        <begin position="381"/>
        <end position="400"/>
    </location>
</feature>
<dbReference type="EMBL" id="CP003360">
    <property type="protein sequence ID" value="AFM23874.1"/>
    <property type="molecule type" value="Genomic_DNA"/>
</dbReference>
<organism evidence="2 3">
    <name type="scientific">Desulfomonile tiedjei (strain ATCC 49306 / DSM 6799 / DCB-1)</name>
    <dbReference type="NCBI Taxonomy" id="706587"/>
    <lineage>
        <taxon>Bacteria</taxon>
        <taxon>Pseudomonadati</taxon>
        <taxon>Thermodesulfobacteriota</taxon>
        <taxon>Desulfomonilia</taxon>
        <taxon>Desulfomonilales</taxon>
        <taxon>Desulfomonilaceae</taxon>
        <taxon>Desulfomonile</taxon>
    </lineage>
</organism>
<reference evidence="3" key="1">
    <citation type="submission" date="2012-06" db="EMBL/GenBank/DDBJ databases">
        <title>Complete sequence of chromosome of Desulfomonile tiedjei DSM 6799.</title>
        <authorList>
            <person name="Lucas S."/>
            <person name="Copeland A."/>
            <person name="Lapidus A."/>
            <person name="Glavina del Rio T."/>
            <person name="Dalin E."/>
            <person name="Tice H."/>
            <person name="Bruce D."/>
            <person name="Goodwin L."/>
            <person name="Pitluck S."/>
            <person name="Peters L."/>
            <person name="Ovchinnikova G."/>
            <person name="Zeytun A."/>
            <person name="Lu M."/>
            <person name="Kyrpides N."/>
            <person name="Mavromatis K."/>
            <person name="Ivanova N."/>
            <person name="Brettin T."/>
            <person name="Detter J.C."/>
            <person name="Han C."/>
            <person name="Larimer F."/>
            <person name="Land M."/>
            <person name="Hauser L."/>
            <person name="Markowitz V."/>
            <person name="Cheng J.-F."/>
            <person name="Hugenholtz P."/>
            <person name="Woyke T."/>
            <person name="Wu D."/>
            <person name="Spring S."/>
            <person name="Schroeder M."/>
            <person name="Brambilla E."/>
            <person name="Klenk H.-P."/>
            <person name="Eisen J.A."/>
        </authorList>
    </citation>
    <scope>NUCLEOTIDE SEQUENCE [LARGE SCALE GENOMIC DNA]</scope>
    <source>
        <strain evidence="3">ATCC 49306 / DSM 6799 / DCB-1</strain>
    </source>
</reference>
<gene>
    <name evidence="2" type="ordered locus">Desti_1161</name>
</gene>
<dbReference type="HOGENOM" id="CLU_688361_0_0_7"/>
<dbReference type="SUPFAM" id="SSF58100">
    <property type="entry name" value="Bacterial hemolysins"/>
    <property type="match status" value="1"/>
</dbReference>
<evidence type="ECO:0000313" key="2">
    <source>
        <dbReference type="EMBL" id="AFM23874.1"/>
    </source>
</evidence>
<dbReference type="KEGG" id="dti:Desti_1161"/>
<evidence type="ECO:0000313" key="3">
    <source>
        <dbReference type="Proteomes" id="UP000006055"/>
    </source>
</evidence>
<feature type="region of interest" description="Disordered" evidence="1">
    <location>
        <begin position="368"/>
        <end position="400"/>
    </location>
</feature>
<evidence type="ECO:0000256" key="1">
    <source>
        <dbReference type="SAM" id="MobiDB-lite"/>
    </source>
</evidence>
<sequence length="400" mass="44146">MGLIDQFMELNGRVLNNVFDWPFLAFVFLVWLANRYRDQIGSMLDRRNTIPSGELAKNVKVQLEPLVRDVAQLGSEVSELKSKMVESLHPGTADDMLNPINARISVVEDTLGSIRTKIEGFNHKDLPELVTRGLEPLSRELDKMKDDLQQMRSDTESYVSQEMVADFKGALDLLSSDLAALKLSLSELGAITTSFASKTDVKEIQTASVAAVEQVKSSVSGMQAQLSDLGAGLTKLEKQLSAGASKDALTELQSELKLLSSGVSTMRETLASMQPTFVSRDSFDELQSVMTGMQTRVDQVTANLLQIETTALDDVRTQVNNLEKSISGLRDFVNSSPAELMARWNEDIQPLSRDLGMLKVTVEQLAEANARSQEPVVVESNKTRESGKKKGKSKRPELHR</sequence>
<proteinExistence type="predicted"/>
<protein>
    <submittedName>
        <fullName evidence="2">Uncharacterized protein</fullName>
    </submittedName>
</protein>
<dbReference type="Proteomes" id="UP000006055">
    <property type="component" value="Chromosome"/>
</dbReference>
<accession>I4C2T3</accession>
<name>I4C2T3_DESTA</name>
<keyword evidence="3" id="KW-1185">Reference proteome</keyword>
<dbReference type="RefSeq" id="WP_014809027.1">
    <property type="nucleotide sequence ID" value="NC_018025.1"/>
</dbReference>
<dbReference type="STRING" id="706587.Desti_1161"/>